<reference evidence="3 6" key="2">
    <citation type="submission" date="2021-03" db="EMBL/GenBank/DDBJ databases">
        <title>Whole genome shotgun sequence of Salinispora arenicola NBRC 105043.</title>
        <authorList>
            <person name="Komaki H."/>
            <person name="Tamura T."/>
        </authorList>
    </citation>
    <scope>NUCLEOTIDE SEQUENCE [LARGE SCALE GENOMIC DNA]</scope>
    <source>
        <strain evidence="3 6">NBRC 105043</strain>
    </source>
</reference>
<evidence type="ECO:0000313" key="5">
    <source>
        <dbReference type="Proteomes" id="UP000315983"/>
    </source>
</evidence>
<comment type="caution">
    <text evidence="4">The sequence shown here is derived from an EMBL/GenBank/DDBJ whole genome shotgun (WGS) entry which is preliminary data.</text>
</comment>
<dbReference type="InterPro" id="IPR019606">
    <property type="entry name" value="GerMN"/>
</dbReference>
<evidence type="ECO:0000259" key="2">
    <source>
        <dbReference type="SMART" id="SM00909"/>
    </source>
</evidence>
<feature type="domain" description="GerMN" evidence="2">
    <location>
        <begin position="76"/>
        <end position="165"/>
    </location>
</feature>
<dbReference type="Pfam" id="PF10646">
    <property type="entry name" value="Germane"/>
    <property type="match status" value="1"/>
</dbReference>
<name>A0A542XRI1_SALAC</name>
<evidence type="ECO:0000313" key="6">
    <source>
        <dbReference type="Proteomes" id="UP000677457"/>
    </source>
</evidence>
<dbReference type="AlphaFoldDB" id="A0A542XRI1"/>
<dbReference type="EMBL" id="BOQM01000010">
    <property type="protein sequence ID" value="GIM84681.1"/>
    <property type="molecule type" value="Genomic_DNA"/>
</dbReference>
<evidence type="ECO:0000313" key="3">
    <source>
        <dbReference type="EMBL" id="GIM84681.1"/>
    </source>
</evidence>
<keyword evidence="6" id="KW-1185">Reference proteome</keyword>
<gene>
    <name evidence="4" type="ORF">FB564_3597</name>
    <name evidence="3" type="ORF">Sar04_18630</name>
</gene>
<evidence type="ECO:0000313" key="4">
    <source>
        <dbReference type="EMBL" id="TQL38399.1"/>
    </source>
</evidence>
<dbReference type="PROSITE" id="PS51257">
    <property type="entry name" value="PROKAR_LIPOPROTEIN"/>
    <property type="match status" value="1"/>
</dbReference>
<organism evidence="4 5">
    <name type="scientific">Salinispora arenicola</name>
    <dbReference type="NCBI Taxonomy" id="168697"/>
    <lineage>
        <taxon>Bacteria</taxon>
        <taxon>Bacillati</taxon>
        <taxon>Actinomycetota</taxon>
        <taxon>Actinomycetes</taxon>
        <taxon>Micromonosporales</taxon>
        <taxon>Micromonosporaceae</taxon>
        <taxon>Salinispora</taxon>
    </lineage>
</organism>
<sequence length="187" mass="19462">MNARLAVAALLVLILAGCGVPTDDRPRAVGTPPFGPFPTPGTAVSEPAGRFTETLYFVRGDRLVLVNRRLDMLPAVDQHLAHLLAGPNEAERNDGLTTALPGAVTGAGVRLTGARAEVDFPPAVDDAGRSDEVFAFAQIVCTLTARPEVVAVSFLRDGQPLEVPRADGSLSQGPLTAADYVDLAVPG</sequence>
<accession>A0A542XRI1</accession>
<dbReference type="GeneID" id="93772785"/>
<dbReference type="RefSeq" id="WP_018584154.1">
    <property type="nucleotide sequence ID" value="NZ_BOQM01000010.1"/>
</dbReference>
<evidence type="ECO:0000256" key="1">
    <source>
        <dbReference type="SAM" id="SignalP"/>
    </source>
</evidence>
<dbReference type="Proteomes" id="UP000677457">
    <property type="component" value="Unassembled WGS sequence"/>
</dbReference>
<reference evidence="4 5" key="1">
    <citation type="submission" date="2019-06" db="EMBL/GenBank/DDBJ databases">
        <title>Sequencing the genomes of 1000 actinobacteria strains.</title>
        <authorList>
            <person name="Klenk H.-P."/>
        </authorList>
    </citation>
    <scope>NUCLEOTIDE SEQUENCE [LARGE SCALE GENOMIC DNA]</scope>
    <source>
        <strain evidence="4 5">DSM 44819</strain>
    </source>
</reference>
<dbReference type="SMART" id="SM00909">
    <property type="entry name" value="Germane"/>
    <property type="match status" value="1"/>
</dbReference>
<feature type="chain" id="PRO_5038928511" evidence="1">
    <location>
        <begin position="23"/>
        <end position="187"/>
    </location>
</feature>
<protein>
    <submittedName>
        <fullName evidence="4">Sporulation and spore germination protein</fullName>
    </submittedName>
</protein>
<feature type="signal peptide" evidence="1">
    <location>
        <begin position="1"/>
        <end position="22"/>
    </location>
</feature>
<proteinExistence type="predicted"/>
<keyword evidence="1" id="KW-0732">Signal</keyword>
<dbReference type="Proteomes" id="UP000315983">
    <property type="component" value="Unassembled WGS sequence"/>
</dbReference>
<dbReference type="EMBL" id="VFOL01000001">
    <property type="protein sequence ID" value="TQL38399.1"/>
    <property type="molecule type" value="Genomic_DNA"/>
</dbReference>